<name>A0A1B0BP16_9MUSC</name>
<dbReference type="Proteomes" id="UP000092460">
    <property type="component" value="Unassembled WGS sequence"/>
</dbReference>
<keyword evidence="2" id="KW-1185">Reference proteome</keyword>
<organism evidence="1 2">
    <name type="scientific">Glossina palpalis gambiensis</name>
    <dbReference type="NCBI Taxonomy" id="67801"/>
    <lineage>
        <taxon>Eukaryota</taxon>
        <taxon>Metazoa</taxon>
        <taxon>Ecdysozoa</taxon>
        <taxon>Arthropoda</taxon>
        <taxon>Hexapoda</taxon>
        <taxon>Insecta</taxon>
        <taxon>Pterygota</taxon>
        <taxon>Neoptera</taxon>
        <taxon>Endopterygota</taxon>
        <taxon>Diptera</taxon>
        <taxon>Brachycera</taxon>
        <taxon>Muscomorpha</taxon>
        <taxon>Hippoboscoidea</taxon>
        <taxon>Glossinidae</taxon>
        <taxon>Glossina</taxon>
    </lineage>
</organism>
<dbReference type="EnsemblMetazoa" id="GPPI036050-RA">
    <property type="protein sequence ID" value="GPPI036050-PA"/>
    <property type="gene ID" value="GPPI036050"/>
</dbReference>
<dbReference type="EMBL" id="JXJN01017770">
    <property type="status" value="NOT_ANNOTATED_CDS"/>
    <property type="molecule type" value="Genomic_DNA"/>
</dbReference>
<sequence length="219" mass="24014">METLELMIFDILLRYSNTEINTAGCSTWEVRPYSNPNSVHVCCIIFASHFSFGSGGGVPAIGCGLGLVTAFWLVVFVDKRCPDVDVADGAPKPVDVAVAETKILIKLRFSPVHQRIAHFPKAKRPPALVPHPRTVCLKYPNTSSRLESAKHRPAHFDLYHHTANNVTPSVTWTSINWPIRLDSEFEVVFAEPNDRNTVKAAAKCLKASVSGPPPATANN</sequence>
<dbReference type="AlphaFoldDB" id="A0A1B0BP16"/>
<dbReference type="VEuPathDB" id="VectorBase:GPPI036050"/>
<protein>
    <submittedName>
        <fullName evidence="1">Uncharacterized protein</fullName>
    </submittedName>
</protein>
<proteinExistence type="predicted"/>
<evidence type="ECO:0000313" key="1">
    <source>
        <dbReference type="EnsemblMetazoa" id="GPPI036050-PA"/>
    </source>
</evidence>
<evidence type="ECO:0000313" key="2">
    <source>
        <dbReference type="Proteomes" id="UP000092460"/>
    </source>
</evidence>
<accession>A0A1B0BP16</accession>
<reference evidence="1" key="2">
    <citation type="submission" date="2020-05" db="UniProtKB">
        <authorList>
            <consortium name="EnsemblMetazoa"/>
        </authorList>
    </citation>
    <scope>IDENTIFICATION</scope>
    <source>
        <strain evidence="1">IAEA</strain>
    </source>
</reference>
<reference evidence="2" key="1">
    <citation type="submission" date="2015-01" db="EMBL/GenBank/DDBJ databases">
        <authorList>
            <person name="Aksoy S."/>
            <person name="Warren W."/>
            <person name="Wilson R.K."/>
        </authorList>
    </citation>
    <scope>NUCLEOTIDE SEQUENCE [LARGE SCALE GENOMIC DNA]</scope>
    <source>
        <strain evidence="2">IAEA</strain>
    </source>
</reference>